<dbReference type="InterPro" id="IPR001095">
    <property type="entry name" value="Acetyl_CoA_COase_a_su"/>
</dbReference>
<keyword evidence="2 10" id="KW-0444">Lipid biosynthesis</keyword>
<evidence type="ECO:0000256" key="3">
    <source>
        <dbReference type="ARBA" id="ARBA00022679"/>
    </source>
</evidence>
<dbReference type="NCBIfam" id="NF004344">
    <property type="entry name" value="PRK05724.1"/>
    <property type="match status" value="1"/>
</dbReference>
<dbReference type="Gene3D" id="3.60.15.10">
    <property type="entry name" value="Ribonuclease Z/Hydroxyacylglutathione hydrolase-like"/>
    <property type="match status" value="1"/>
</dbReference>
<keyword evidence="6 10" id="KW-0067">ATP-binding</keyword>
<dbReference type="HAMAP" id="MF_00823">
    <property type="entry name" value="AcetylCoA_CT_alpha"/>
    <property type="match status" value="1"/>
</dbReference>
<dbReference type="EMBL" id="AJYA01000001">
    <property type="protein sequence ID" value="EIM78869.1"/>
    <property type="molecule type" value="Genomic_DNA"/>
</dbReference>
<gene>
    <name evidence="10" type="primary">accA</name>
    <name evidence="13" type="ORF">A3SI_00315</name>
</gene>
<dbReference type="PRINTS" id="PR01069">
    <property type="entry name" value="ACCCTRFRASEA"/>
</dbReference>
<dbReference type="SUPFAM" id="SSF52096">
    <property type="entry name" value="ClpP/crotonase"/>
    <property type="match status" value="1"/>
</dbReference>
<evidence type="ECO:0000256" key="4">
    <source>
        <dbReference type="ARBA" id="ARBA00022741"/>
    </source>
</evidence>
<keyword evidence="11" id="KW-0175">Coiled coil</keyword>
<dbReference type="UniPathway" id="UPA00655">
    <property type="reaction ID" value="UER00711"/>
</dbReference>
<feature type="coiled-coil region" evidence="11">
    <location>
        <begin position="9"/>
        <end position="47"/>
    </location>
</feature>
<feature type="domain" description="CoA carboxyltransferase C-terminal" evidence="12">
    <location>
        <begin position="36"/>
        <end position="290"/>
    </location>
</feature>
<dbReference type="SMART" id="SM00849">
    <property type="entry name" value="Lactamase_B"/>
    <property type="match status" value="1"/>
</dbReference>
<dbReference type="SUPFAM" id="SSF56281">
    <property type="entry name" value="Metallo-hydrolase/oxidoreductase"/>
    <property type="match status" value="1"/>
</dbReference>
<dbReference type="GO" id="GO:2001295">
    <property type="term" value="P:malonyl-CoA biosynthetic process"/>
    <property type="evidence" value="ECO:0007669"/>
    <property type="project" value="UniProtKB-UniRule"/>
</dbReference>
<protein>
    <recommendedName>
        <fullName evidence="10">Acetyl-coenzyme A carboxylase carboxyl transferase subunit alpha</fullName>
        <shortName evidence="10">ACCase subunit alpha</shortName>
        <shortName evidence="10">Acetyl-CoA carboxylase carboxyltransferase subunit alpha</shortName>
        <ecNumber evidence="10">2.1.3.15</ecNumber>
    </recommendedName>
</protein>
<dbReference type="Proteomes" id="UP000005551">
    <property type="component" value="Unassembled WGS sequence"/>
</dbReference>
<dbReference type="AlphaFoldDB" id="I5CAL7"/>
<dbReference type="NCBIfam" id="TIGR00513">
    <property type="entry name" value="accA"/>
    <property type="match status" value="1"/>
</dbReference>
<evidence type="ECO:0000256" key="11">
    <source>
        <dbReference type="SAM" id="Coils"/>
    </source>
</evidence>
<name>I5CAL7_9BACT</name>
<evidence type="ECO:0000256" key="2">
    <source>
        <dbReference type="ARBA" id="ARBA00022516"/>
    </source>
</evidence>
<evidence type="ECO:0000313" key="14">
    <source>
        <dbReference type="Proteomes" id="UP000005551"/>
    </source>
</evidence>
<evidence type="ECO:0000259" key="12">
    <source>
        <dbReference type="PROSITE" id="PS50989"/>
    </source>
</evidence>
<comment type="caution">
    <text evidence="13">The sequence shown here is derived from an EMBL/GenBank/DDBJ whole genome shotgun (WGS) entry which is preliminary data.</text>
</comment>
<dbReference type="CDD" id="cd16281">
    <property type="entry name" value="metallo-hydrolase-like_MBL-fold"/>
    <property type="match status" value="1"/>
</dbReference>
<dbReference type="InterPro" id="IPR001279">
    <property type="entry name" value="Metallo-B-lactamas"/>
</dbReference>
<dbReference type="GO" id="GO:0003989">
    <property type="term" value="F:acetyl-CoA carboxylase activity"/>
    <property type="evidence" value="ECO:0007669"/>
    <property type="project" value="InterPro"/>
</dbReference>
<comment type="catalytic activity">
    <reaction evidence="9 10">
        <text>N(6)-carboxybiotinyl-L-lysyl-[protein] + acetyl-CoA = N(6)-biotinyl-L-lysyl-[protein] + malonyl-CoA</text>
        <dbReference type="Rhea" id="RHEA:54728"/>
        <dbReference type="Rhea" id="RHEA-COMP:10505"/>
        <dbReference type="Rhea" id="RHEA-COMP:10506"/>
        <dbReference type="ChEBI" id="CHEBI:57288"/>
        <dbReference type="ChEBI" id="CHEBI:57384"/>
        <dbReference type="ChEBI" id="CHEBI:83144"/>
        <dbReference type="ChEBI" id="CHEBI:83145"/>
        <dbReference type="EC" id="2.1.3.15"/>
    </reaction>
</comment>
<evidence type="ECO:0000256" key="1">
    <source>
        <dbReference type="ARBA" id="ARBA00004956"/>
    </source>
</evidence>
<dbReference type="GO" id="GO:0006633">
    <property type="term" value="P:fatty acid biosynthetic process"/>
    <property type="evidence" value="ECO:0007669"/>
    <property type="project" value="UniProtKB-KW"/>
</dbReference>
<keyword evidence="7 10" id="KW-0443">Lipid metabolism</keyword>
<evidence type="ECO:0000256" key="6">
    <source>
        <dbReference type="ARBA" id="ARBA00022840"/>
    </source>
</evidence>
<dbReference type="InterPro" id="IPR011763">
    <property type="entry name" value="COA_CT_C"/>
</dbReference>
<dbReference type="NCBIfam" id="NF041504">
    <property type="entry name" value="AccA_sub"/>
    <property type="match status" value="1"/>
</dbReference>
<keyword evidence="8 10" id="KW-0275">Fatty acid biosynthesis</keyword>
<dbReference type="InterPro" id="IPR036866">
    <property type="entry name" value="RibonucZ/Hydroxyglut_hydro"/>
</dbReference>
<dbReference type="PANTHER" id="PTHR42853:SF3">
    <property type="entry name" value="ACETYL-COENZYME A CARBOXYLASE CARBOXYL TRANSFERASE SUBUNIT ALPHA, CHLOROPLASTIC"/>
    <property type="match status" value="1"/>
</dbReference>
<evidence type="ECO:0000313" key="13">
    <source>
        <dbReference type="EMBL" id="EIM78869.1"/>
    </source>
</evidence>
<organism evidence="13 14">
    <name type="scientific">Nitritalea halalkaliphila LW7</name>
    <dbReference type="NCBI Taxonomy" id="1189621"/>
    <lineage>
        <taxon>Bacteria</taxon>
        <taxon>Pseudomonadati</taxon>
        <taxon>Bacteroidota</taxon>
        <taxon>Cytophagia</taxon>
        <taxon>Cytophagales</taxon>
        <taxon>Cyclobacteriaceae</taxon>
        <taxon>Nitritalea</taxon>
    </lineage>
</organism>
<proteinExistence type="inferred from homology"/>
<evidence type="ECO:0000256" key="7">
    <source>
        <dbReference type="ARBA" id="ARBA00023098"/>
    </source>
</evidence>
<evidence type="ECO:0000256" key="5">
    <source>
        <dbReference type="ARBA" id="ARBA00022832"/>
    </source>
</evidence>
<dbReference type="PATRIC" id="fig|1189621.3.peg.67"/>
<keyword evidence="3 10" id="KW-0808">Transferase</keyword>
<dbReference type="STRING" id="1189621.A3SI_00315"/>
<dbReference type="InterPro" id="IPR029045">
    <property type="entry name" value="ClpP/crotonase-like_dom_sf"/>
</dbReference>
<keyword evidence="5 10" id="KW-0276">Fatty acid metabolism</keyword>
<sequence>MVLEFEKPIADLESKLEEMRVLAKSKNMDLSADITSLEEKIMELRKETFANLTRWQRVQLSRHPDRPYALDYIYEMTDNFIEIHGDRTVRDDKAMVGGFGDLNGRTIMFIGQQKGRNTKQRQERNFGMANPEGYRKALRLMKMAEKFGKPIVTLIDTPGAFPGLEAEERGQGEAIAKNLREMFKLKVPVICIIIGEGASGGALGIAIGDRVIMLENTWYSVISPESCSSILWRSWDYKEQAAEALKLTSSDMLANKLIDGIIQEPLGGAHKDMKGMAQAVKATILDTLKTLDALSPEERIDARIEKILLYGCCTRINMELKVIETGFFKLDGGAMFGVVPKSLWSRTNPADENNLCTWAMRCLLVVDGARAVLIDNGIGNKQDAKFFSHYYLHGEASLAGSLAQAGFQPKDITDNFLTHLHFDHCGGGTVLDSSGRIVPYFSEARYWSHAAHWEWAIHPNGREKASFLKDNLFPMQDSGQLHFLNEAAGTFMPGMDYFTADGHTEKQMIPRITYKGHTIVFAADLLPSVGHIPLPYVMGYDTRPLVTLKEKEAFLREAAENEYVIFLEHDPNYSCCTVKMTEKGVRLDRTFHLHEL</sequence>
<keyword evidence="10" id="KW-0963">Cytoplasm</keyword>
<dbReference type="EC" id="2.1.3.15" evidence="10"/>
<keyword evidence="14" id="KW-1185">Reference proteome</keyword>
<dbReference type="PROSITE" id="PS50989">
    <property type="entry name" value="COA_CT_CTER"/>
    <property type="match status" value="1"/>
</dbReference>
<evidence type="ECO:0000256" key="9">
    <source>
        <dbReference type="ARBA" id="ARBA00049152"/>
    </source>
</evidence>
<dbReference type="GO" id="GO:0009317">
    <property type="term" value="C:acetyl-CoA carboxylase complex"/>
    <property type="evidence" value="ECO:0007669"/>
    <property type="project" value="InterPro"/>
</dbReference>
<accession>I5CAL7</accession>
<comment type="subcellular location">
    <subcellularLocation>
        <location evidence="10">Cytoplasm</location>
    </subcellularLocation>
</comment>
<comment type="similarity">
    <text evidence="10">Belongs to the AccA family.</text>
</comment>
<keyword evidence="4 10" id="KW-0547">Nucleotide-binding</keyword>
<dbReference type="GO" id="GO:0005524">
    <property type="term" value="F:ATP binding"/>
    <property type="evidence" value="ECO:0007669"/>
    <property type="project" value="UniProtKB-KW"/>
</dbReference>
<dbReference type="PANTHER" id="PTHR42853">
    <property type="entry name" value="ACETYL-COENZYME A CARBOXYLASE CARBOXYL TRANSFERASE SUBUNIT ALPHA"/>
    <property type="match status" value="1"/>
</dbReference>
<dbReference type="Gene3D" id="3.90.226.10">
    <property type="entry name" value="2-enoyl-CoA Hydratase, Chain A, domain 1"/>
    <property type="match status" value="1"/>
</dbReference>
<evidence type="ECO:0000256" key="10">
    <source>
        <dbReference type="HAMAP-Rule" id="MF_00823"/>
    </source>
</evidence>
<comment type="function">
    <text evidence="10">Component of the acetyl coenzyme A carboxylase (ACC) complex. First, biotin carboxylase catalyzes the carboxylation of biotin on its carrier protein (BCCP) and then the CO(2) group is transferred by the carboxyltransferase to acetyl-CoA to form malonyl-CoA.</text>
</comment>
<evidence type="ECO:0000256" key="8">
    <source>
        <dbReference type="ARBA" id="ARBA00023160"/>
    </source>
</evidence>
<dbReference type="GO" id="GO:0016743">
    <property type="term" value="F:carboxyl- or carbamoyltransferase activity"/>
    <property type="evidence" value="ECO:0007669"/>
    <property type="project" value="UniProtKB-UniRule"/>
</dbReference>
<comment type="pathway">
    <text evidence="1 10">Lipid metabolism; malonyl-CoA biosynthesis; malonyl-CoA from acetyl-CoA: step 1/1.</text>
</comment>
<dbReference type="Pfam" id="PF00753">
    <property type="entry name" value="Lactamase_B"/>
    <property type="match status" value="1"/>
</dbReference>
<dbReference type="Pfam" id="PF03255">
    <property type="entry name" value="ACCA"/>
    <property type="match status" value="1"/>
</dbReference>
<reference evidence="13 14" key="1">
    <citation type="submission" date="2012-05" db="EMBL/GenBank/DDBJ databases">
        <title>Genome sequence of Nitritalea halalkaliphila LW7.</title>
        <authorList>
            <person name="Jangir P.K."/>
            <person name="Singh A."/>
            <person name="Shivaji S."/>
            <person name="Sharma R."/>
        </authorList>
    </citation>
    <scope>NUCLEOTIDE SEQUENCE [LARGE SCALE GENOMIC DNA]</scope>
    <source>
        <strain evidence="13 14">LW7</strain>
    </source>
</reference>
<comment type="subunit">
    <text evidence="10">Acetyl-CoA carboxylase is a heterohexamer composed of biotin carboxyl carrier protein (AccB), biotin carboxylase (AccC) and two subunits each of ACCase subunit alpha (AccA) and ACCase subunit beta (AccD).</text>
</comment>